<keyword evidence="1" id="KW-0812">Transmembrane</keyword>
<gene>
    <name evidence="2" type="ORF">RSO01_13370</name>
</gene>
<feature type="transmembrane region" description="Helical" evidence="1">
    <location>
        <begin position="123"/>
        <end position="143"/>
    </location>
</feature>
<accession>A0A512N6B4</accession>
<reference evidence="2 3" key="1">
    <citation type="submission" date="2019-07" db="EMBL/GenBank/DDBJ databases">
        <title>Whole genome shotgun sequence of Reyranella soli NBRC 108950.</title>
        <authorList>
            <person name="Hosoyama A."/>
            <person name="Uohara A."/>
            <person name="Ohji S."/>
            <person name="Ichikawa N."/>
        </authorList>
    </citation>
    <scope>NUCLEOTIDE SEQUENCE [LARGE SCALE GENOMIC DNA]</scope>
    <source>
        <strain evidence="2 3">NBRC 108950</strain>
    </source>
</reference>
<feature type="transmembrane region" description="Helical" evidence="1">
    <location>
        <begin position="55"/>
        <end position="77"/>
    </location>
</feature>
<dbReference type="EMBL" id="BKAJ01000024">
    <property type="protein sequence ID" value="GEP54171.1"/>
    <property type="molecule type" value="Genomic_DNA"/>
</dbReference>
<comment type="caution">
    <text evidence="2">The sequence shown here is derived from an EMBL/GenBank/DDBJ whole genome shotgun (WGS) entry which is preliminary data.</text>
</comment>
<evidence type="ECO:0008006" key="4">
    <source>
        <dbReference type="Google" id="ProtNLM"/>
    </source>
</evidence>
<keyword evidence="1" id="KW-0472">Membrane</keyword>
<evidence type="ECO:0000313" key="2">
    <source>
        <dbReference type="EMBL" id="GEP54171.1"/>
    </source>
</evidence>
<dbReference type="RefSeq" id="WP_147147476.1">
    <property type="nucleotide sequence ID" value="NZ_BKAJ01000024.1"/>
</dbReference>
<dbReference type="AlphaFoldDB" id="A0A512N6B4"/>
<proteinExistence type="predicted"/>
<keyword evidence="1" id="KW-1133">Transmembrane helix</keyword>
<dbReference type="Proteomes" id="UP000321058">
    <property type="component" value="Unassembled WGS sequence"/>
</dbReference>
<name>A0A512N6B4_9HYPH</name>
<evidence type="ECO:0000256" key="1">
    <source>
        <dbReference type="SAM" id="Phobius"/>
    </source>
</evidence>
<feature type="transmembrane region" description="Helical" evidence="1">
    <location>
        <begin position="26"/>
        <end position="43"/>
    </location>
</feature>
<organism evidence="2 3">
    <name type="scientific">Reyranella soli</name>
    <dbReference type="NCBI Taxonomy" id="1230389"/>
    <lineage>
        <taxon>Bacteria</taxon>
        <taxon>Pseudomonadati</taxon>
        <taxon>Pseudomonadota</taxon>
        <taxon>Alphaproteobacteria</taxon>
        <taxon>Hyphomicrobiales</taxon>
        <taxon>Reyranellaceae</taxon>
        <taxon>Reyranella</taxon>
    </lineage>
</organism>
<evidence type="ECO:0000313" key="3">
    <source>
        <dbReference type="Proteomes" id="UP000321058"/>
    </source>
</evidence>
<sequence length="154" mass="17784">MSKSQAEEDRSEASGHYANYQEYNKLLRTWFVAFGVGVPALLYSRPDLIERLGSLQQTIIVVALLLGSLVQVLVAYLNKYCSYYDWDFLVRRSRAPTLRRTRLEERQHWLSNQIWIDKWADRITGVAFLYSLFIVVWVALRVAEPTAFTPPPGG</sequence>
<keyword evidence="3" id="KW-1185">Reference proteome</keyword>
<protein>
    <recommendedName>
        <fullName evidence="4">DUF1230 domain-containing protein</fullName>
    </recommendedName>
</protein>